<dbReference type="PANTHER" id="PTHR43776">
    <property type="entry name" value="TRANSPORT ATP-BINDING PROTEIN"/>
    <property type="match status" value="1"/>
</dbReference>
<dbReference type="Gene3D" id="3.40.50.300">
    <property type="entry name" value="P-loop containing nucleotide triphosphate hydrolases"/>
    <property type="match status" value="1"/>
</dbReference>
<organism evidence="6 7">
    <name type="scientific">Psychrobacillus psychrotolerans</name>
    <dbReference type="NCBI Taxonomy" id="126156"/>
    <lineage>
        <taxon>Bacteria</taxon>
        <taxon>Bacillati</taxon>
        <taxon>Bacillota</taxon>
        <taxon>Bacilli</taxon>
        <taxon>Bacillales</taxon>
        <taxon>Bacillaceae</taxon>
        <taxon>Psychrobacillus</taxon>
    </lineage>
</organism>
<dbReference type="InterPro" id="IPR027417">
    <property type="entry name" value="P-loop_NTPase"/>
</dbReference>
<dbReference type="Proteomes" id="UP000198734">
    <property type="component" value="Unassembled WGS sequence"/>
</dbReference>
<keyword evidence="2" id="KW-0813">Transport</keyword>
<dbReference type="InterPro" id="IPR013563">
    <property type="entry name" value="Oligopep_ABC_C"/>
</dbReference>
<dbReference type="InterPro" id="IPR017871">
    <property type="entry name" value="ABC_transporter-like_CS"/>
</dbReference>
<dbReference type="GO" id="GO:0055085">
    <property type="term" value="P:transmembrane transport"/>
    <property type="evidence" value="ECO:0007669"/>
    <property type="project" value="UniProtKB-ARBA"/>
</dbReference>
<dbReference type="GO" id="GO:0005524">
    <property type="term" value="F:ATP binding"/>
    <property type="evidence" value="ECO:0007669"/>
    <property type="project" value="UniProtKB-KW"/>
</dbReference>
<dbReference type="SMART" id="SM00382">
    <property type="entry name" value="AAA"/>
    <property type="match status" value="1"/>
</dbReference>
<evidence type="ECO:0000256" key="1">
    <source>
        <dbReference type="ARBA" id="ARBA00005417"/>
    </source>
</evidence>
<evidence type="ECO:0000313" key="6">
    <source>
        <dbReference type="EMBL" id="SFQ38868.1"/>
    </source>
</evidence>
<dbReference type="PANTHER" id="PTHR43776:SF7">
    <property type="entry name" value="D,D-DIPEPTIDE TRANSPORT ATP-BINDING PROTEIN DDPF-RELATED"/>
    <property type="match status" value="1"/>
</dbReference>
<comment type="similarity">
    <text evidence="1">Belongs to the ABC transporter superfamily.</text>
</comment>
<dbReference type="EMBL" id="FOXU01000002">
    <property type="protein sequence ID" value="SFQ38868.1"/>
    <property type="molecule type" value="Genomic_DNA"/>
</dbReference>
<dbReference type="RefSeq" id="WP_245762658.1">
    <property type="nucleotide sequence ID" value="NZ_FOXU01000002.1"/>
</dbReference>
<dbReference type="STRING" id="126156.SAMN05421670_1886"/>
<dbReference type="InterPro" id="IPR003439">
    <property type="entry name" value="ABC_transporter-like_ATP-bd"/>
</dbReference>
<dbReference type="AlphaFoldDB" id="A0A1I5Y3V1"/>
<keyword evidence="3" id="KW-0547">Nucleotide-binding</keyword>
<name>A0A1I5Y3V1_9BACI</name>
<evidence type="ECO:0000259" key="5">
    <source>
        <dbReference type="PROSITE" id="PS50893"/>
    </source>
</evidence>
<keyword evidence="4 6" id="KW-0067">ATP-binding</keyword>
<evidence type="ECO:0000256" key="3">
    <source>
        <dbReference type="ARBA" id="ARBA00022741"/>
    </source>
</evidence>
<protein>
    <submittedName>
        <fullName evidence="6">Peptide/nickel transport system ATP-binding protein/oligopeptide transport system ATP-binding protein</fullName>
    </submittedName>
</protein>
<feature type="domain" description="ABC transporter" evidence="5">
    <location>
        <begin position="5"/>
        <end position="252"/>
    </location>
</feature>
<dbReference type="Pfam" id="PF00005">
    <property type="entry name" value="ABC_tran"/>
    <property type="match status" value="1"/>
</dbReference>
<accession>A0A1I5Y3V1</accession>
<evidence type="ECO:0000256" key="4">
    <source>
        <dbReference type="ARBA" id="ARBA00022840"/>
    </source>
</evidence>
<keyword evidence="7" id="KW-1185">Reference proteome</keyword>
<dbReference type="PROSITE" id="PS50893">
    <property type="entry name" value="ABC_TRANSPORTER_2"/>
    <property type="match status" value="1"/>
</dbReference>
<dbReference type="GO" id="GO:0015833">
    <property type="term" value="P:peptide transport"/>
    <property type="evidence" value="ECO:0007669"/>
    <property type="project" value="InterPro"/>
</dbReference>
<gene>
    <name evidence="6" type="ORF">SAMN05421670_1886</name>
</gene>
<dbReference type="CDD" id="cd03257">
    <property type="entry name" value="ABC_NikE_OppD_transporters"/>
    <property type="match status" value="1"/>
</dbReference>
<sequence length="265" mass="29662">MTSLVEVKELQKTFGRTKEVQVNVLKSVSFSLKHGEIIGLIGASGAGKSTIGRIIAGLETSNGGEVFFEGQEVLSLTGKKRRSLAKYIQMVFQDPYEALSSRMKIGQLVVEPLVIQGIDKGNKEKRLEKVRYALNSVSLDPDKYINRYPHELSGGERQRVGLARAFVCEPKLIIADEPTSMLDTSLRLELLELMKKMNEYNQVSYLFVTHDIALTKGFCDRLIVLQQGEIVEEGKTNDIIQNPQHPYTKSLIEALLVLENHKGDQ</sequence>
<evidence type="ECO:0000313" key="7">
    <source>
        <dbReference type="Proteomes" id="UP000198734"/>
    </source>
</evidence>
<dbReference type="InterPro" id="IPR050319">
    <property type="entry name" value="ABC_transp_ATP-bind"/>
</dbReference>
<dbReference type="PROSITE" id="PS00211">
    <property type="entry name" value="ABC_TRANSPORTER_1"/>
    <property type="match status" value="1"/>
</dbReference>
<reference evidence="7" key="1">
    <citation type="submission" date="2016-10" db="EMBL/GenBank/DDBJ databases">
        <authorList>
            <person name="Varghese N."/>
            <person name="Submissions S."/>
        </authorList>
    </citation>
    <scope>NUCLEOTIDE SEQUENCE [LARGE SCALE GENOMIC DNA]</scope>
    <source>
        <strain evidence="7">DSM 11706</strain>
    </source>
</reference>
<dbReference type="InterPro" id="IPR003593">
    <property type="entry name" value="AAA+_ATPase"/>
</dbReference>
<proteinExistence type="inferred from homology"/>
<dbReference type="GO" id="GO:0016887">
    <property type="term" value="F:ATP hydrolysis activity"/>
    <property type="evidence" value="ECO:0007669"/>
    <property type="project" value="InterPro"/>
</dbReference>
<dbReference type="Pfam" id="PF08352">
    <property type="entry name" value="oligo_HPY"/>
    <property type="match status" value="1"/>
</dbReference>
<dbReference type="SUPFAM" id="SSF52540">
    <property type="entry name" value="P-loop containing nucleoside triphosphate hydrolases"/>
    <property type="match status" value="1"/>
</dbReference>
<evidence type="ECO:0000256" key="2">
    <source>
        <dbReference type="ARBA" id="ARBA00022448"/>
    </source>
</evidence>